<dbReference type="AlphaFoldDB" id="A0ABD1T067"/>
<accession>A0ABD1T067</accession>
<protein>
    <submittedName>
        <fullName evidence="1">Uncharacterized protein</fullName>
    </submittedName>
</protein>
<keyword evidence="2" id="KW-1185">Reference proteome</keyword>
<proteinExistence type="predicted"/>
<sequence>MVKPKEFSLEQLAGLELDIDKFLEQKEKTIAPTEALTYKDIHGRTSLRFINYDHVERQSEEDEEESLNEPFIDNVHIELIGEDYNKIIFLKELEMAFDKKELLRLEEQMYPKKQVQENEYLYYDSEQNIRIGTIYEESNDNRSNISYDKNFMEDTRSYKTIDDTPFDKTIKHEAFLYGDGFFPRGAYNTYSEPPEDTKYIARGSERPLENKIEFQQFQKHKF</sequence>
<evidence type="ECO:0000313" key="1">
    <source>
        <dbReference type="EMBL" id="KAL2506077.1"/>
    </source>
</evidence>
<gene>
    <name evidence="1" type="ORF">Adt_21698</name>
</gene>
<comment type="caution">
    <text evidence="1">The sequence shown here is derived from an EMBL/GenBank/DDBJ whole genome shotgun (WGS) entry which is preliminary data.</text>
</comment>
<name>A0ABD1T067_9LAMI</name>
<dbReference type="EMBL" id="JBFOLK010000006">
    <property type="protein sequence ID" value="KAL2506077.1"/>
    <property type="molecule type" value="Genomic_DNA"/>
</dbReference>
<dbReference type="Proteomes" id="UP001604336">
    <property type="component" value="Unassembled WGS sequence"/>
</dbReference>
<organism evidence="1 2">
    <name type="scientific">Abeliophyllum distichum</name>
    <dbReference type="NCBI Taxonomy" id="126358"/>
    <lineage>
        <taxon>Eukaryota</taxon>
        <taxon>Viridiplantae</taxon>
        <taxon>Streptophyta</taxon>
        <taxon>Embryophyta</taxon>
        <taxon>Tracheophyta</taxon>
        <taxon>Spermatophyta</taxon>
        <taxon>Magnoliopsida</taxon>
        <taxon>eudicotyledons</taxon>
        <taxon>Gunneridae</taxon>
        <taxon>Pentapetalae</taxon>
        <taxon>asterids</taxon>
        <taxon>lamiids</taxon>
        <taxon>Lamiales</taxon>
        <taxon>Oleaceae</taxon>
        <taxon>Forsythieae</taxon>
        <taxon>Abeliophyllum</taxon>
    </lineage>
</organism>
<evidence type="ECO:0000313" key="2">
    <source>
        <dbReference type="Proteomes" id="UP001604336"/>
    </source>
</evidence>
<reference evidence="2" key="1">
    <citation type="submission" date="2024-07" db="EMBL/GenBank/DDBJ databases">
        <title>Two chromosome-level genome assemblies of Korean endemic species Abeliophyllum distichum and Forsythia ovata (Oleaceae).</title>
        <authorList>
            <person name="Jang H."/>
        </authorList>
    </citation>
    <scope>NUCLEOTIDE SEQUENCE [LARGE SCALE GENOMIC DNA]</scope>
</reference>